<accession>A0ABP9KLP8</accession>
<dbReference type="PROSITE" id="PS50109">
    <property type="entry name" value="HIS_KIN"/>
    <property type="match status" value="1"/>
</dbReference>
<evidence type="ECO:0000259" key="8">
    <source>
        <dbReference type="PROSITE" id="PS50112"/>
    </source>
</evidence>
<comment type="caution">
    <text evidence="9">The sequence shown here is derived from an EMBL/GenBank/DDBJ whole genome shotgun (WGS) entry which is preliminary data.</text>
</comment>
<reference evidence="10" key="1">
    <citation type="journal article" date="2019" name="Int. J. Syst. Evol. Microbiol.">
        <title>The Global Catalogue of Microorganisms (GCM) 10K type strain sequencing project: providing services to taxonomists for standard genome sequencing and annotation.</title>
        <authorList>
            <consortium name="The Broad Institute Genomics Platform"/>
            <consortium name="The Broad Institute Genome Sequencing Center for Infectious Disease"/>
            <person name="Wu L."/>
            <person name="Ma J."/>
        </authorList>
    </citation>
    <scope>NUCLEOTIDE SEQUENCE [LARGE SCALE GENOMIC DNA]</scope>
    <source>
        <strain evidence="10">JCM 18014</strain>
    </source>
</reference>
<dbReference type="InterPro" id="IPR000014">
    <property type="entry name" value="PAS"/>
</dbReference>
<evidence type="ECO:0000313" key="10">
    <source>
        <dbReference type="Proteomes" id="UP001500518"/>
    </source>
</evidence>
<comment type="catalytic activity">
    <reaction evidence="1">
        <text>ATP + protein L-histidine = ADP + protein N-phospho-L-histidine.</text>
        <dbReference type="EC" id="2.7.13.3"/>
    </reaction>
</comment>
<sequence>MNKSLSEQKLHPAIDPKNPPAFPEGISRETMEDLPFALVIADAQLEDMPLIYVNNAFERITGYDRSAVIGRNCRFLQGERTDPKDAQDIREALEDGREITVDILNYRSTGEEFINRLLISPMKQNGTITHFLGIQSEQPKDRAVAARAAKLDEQLREVQHRVKNHLALLLSMIRMESRKSTDTGSSLKVLANRVEALNMLYDEFSRAGSSAADSIALGAYVSRVCSALNMLDGKREVRMNLDMEETRASLDAASQVGLLVSELLTNALQHAFEAQHEGVVNVRLWRGDADQNVCLVVEDNGNGIPGDVDWPNEGSLGARIVRELVNRLDGKLDVDTGSAGTVVTITLPLATLTADLDEEAEG</sequence>
<dbReference type="PRINTS" id="PR00344">
    <property type="entry name" value="BCTRLSENSOR"/>
</dbReference>
<dbReference type="Gene3D" id="3.30.565.10">
    <property type="entry name" value="Histidine kinase-like ATPase, C-terminal domain"/>
    <property type="match status" value="1"/>
</dbReference>
<dbReference type="InterPro" id="IPR036890">
    <property type="entry name" value="HATPase_C_sf"/>
</dbReference>
<organism evidence="9 10">
    <name type="scientific">Erythrobacter westpacificensis</name>
    <dbReference type="NCBI Taxonomy" id="1055231"/>
    <lineage>
        <taxon>Bacteria</taxon>
        <taxon>Pseudomonadati</taxon>
        <taxon>Pseudomonadota</taxon>
        <taxon>Alphaproteobacteria</taxon>
        <taxon>Sphingomonadales</taxon>
        <taxon>Erythrobacteraceae</taxon>
        <taxon>Erythrobacter/Porphyrobacter group</taxon>
        <taxon>Erythrobacter</taxon>
    </lineage>
</organism>
<evidence type="ECO:0000313" key="9">
    <source>
        <dbReference type="EMBL" id="GAA5059592.1"/>
    </source>
</evidence>
<dbReference type="Pfam" id="PF02518">
    <property type="entry name" value="HATPase_c"/>
    <property type="match status" value="1"/>
</dbReference>
<evidence type="ECO:0000256" key="4">
    <source>
        <dbReference type="ARBA" id="ARBA00022643"/>
    </source>
</evidence>
<dbReference type="NCBIfam" id="TIGR00229">
    <property type="entry name" value="sensory_box"/>
    <property type="match status" value="1"/>
</dbReference>
<proteinExistence type="predicted"/>
<dbReference type="Pfam" id="PF13426">
    <property type="entry name" value="PAS_9"/>
    <property type="match status" value="1"/>
</dbReference>
<evidence type="ECO:0000256" key="1">
    <source>
        <dbReference type="ARBA" id="ARBA00000085"/>
    </source>
</evidence>
<dbReference type="Gene3D" id="3.30.450.20">
    <property type="entry name" value="PAS domain"/>
    <property type="match status" value="1"/>
</dbReference>
<dbReference type="PANTHER" id="PTHR47429:SF2">
    <property type="entry name" value="PROTEIN TWIN LOV 1"/>
    <property type="match status" value="1"/>
</dbReference>
<dbReference type="Pfam" id="PF07568">
    <property type="entry name" value="HisKA_2"/>
    <property type="match status" value="1"/>
</dbReference>
<dbReference type="InterPro" id="IPR005467">
    <property type="entry name" value="His_kinase_dom"/>
</dbReference>
<keyword evidence="10" id="KW-1185">Reference proteome</keyword>
<dbReference type="EMBL" id="BAABHV010000021">
    <property type="protein sequence ID" value="GAA5059592.1"/>
    <property type="molecule type" value="Genomic_DNA"/>
</dbReference>
<evidence type="ECO:0000256" key="6">
    <source>
        <dbReference type="SAM" id="MobiDB-lite"/>
    </source>
</evidence>
<feature type="region of interest" description="Disordered" evidence="6">
    <location>
        <begin position="1"/>
        <end position="26"/>
    </location>
</feature>
<dbReference type="PANTHER" id="PTHR47429">
    <property type="entry name" value="PROTEIN TWIN LOV 1"/>
    <property type="match status" value="1"/>
</dbReference>
<keyword evidence="4" id="KW-0288">FMN</keyword>
<feature type="domain" description="PAS" evidence="8">
    <location>
        <begin position="28"/>
        <end position="94"/>
    </location>
</feature>
<keyword evidence="3" id="KW-0285">Flavoprotein</keyword>
<evidence type="ECO:0000256" key="5">
    <source>
        <dbReference type="ARBA" id="ARBA00022991"/>
    </source>
</evidence>
<dbReference type="InterPro" id="IPR035965">
    <property type="entry name" value="PAS-like_dom_sf"/>
</dbReference>
<dbReference type="SMART" id="SM00387">
    <property type="entry name" value="HATPase_c"/>
    <property type="match status" value="1"/>
</dbReference>
<keyword evidence="9" id="KW-0418">Kinase</keyword>
<dbReference type="GO" id="GO:0016301">
    <property type="term" value="F:kinase activity"/>
    <property type="evidence" value="ECO:0007669"/>
    <property type="project" value="UniProtKB-KW"/>
</dbReference>
<name>A0ABP9KLP8_9SPHN</name>
<protein>
    <recommendedName>
        <fullName evidence="2">histidine kinase</fullName>
        <ecNumber evidence="2">2.7.13.3</ecNumber>
    </recommendedName>
</protein>
<dbReference type="InterPro" id="IPR011495">
    <property type="entry name" value="Sig_transdc_His_kin_sub2_dim/P"/>
</dbReference>
<dbReference type="InterPro" id="IPR003594">
    <property type="entry name" value="HATPase_dom"/>
</dbReference>
<dbReference type="RefSeq" id="WP_346033556.1">
    <property type="nucleotide sequence ID" value="NZ_BAABHV010000021.1"/>
</dbReference>
<dbReference type="Proteomes" id="UP001500518">
    <property type="component" value="Unassembled WGS sequence"/>
</dbReference>
<dbReference type="InterPro" id="IPR004358">
    <property type="entry name" value="Sig_transdc_His_kin-like_C"/>
</dbReference>
<dbReference type="PROSITE" id="PS50112">
    <property type="entry name" value="PAS"/>
    <property type="match status" value="1"/>
</dbReference>
<dbReference type="EC" id="2.7.13.3" evidence="2"/>
<dbReference type="CDD" id="cd00130">
    <property type="entry name" value="PAS"/>
    <property type="match status" value="1"/>
</dbReference>
<feature type="compositionally biased region" description="Basic and acidic residues" evidence="6">
    <location>
        <begin position="1"/>
        <end position="14"/>
    </location>
</feature>
<evidence type="ECO:0000256" key="3">
    <source>
        <dbReference type="ARBA" id="ARBA00022630"/>
    </source>
</evidence>
<evidence type="ECO:0000256" key="2">
    <source>
        <dbReference type="ARBA" id="ARBA00012438"/>
    </source>
</evidence>
<evidence type="ECO:0000259" key="7">
    <source>
        <dbReference type="PROSITE" id="PS50109"/>
    </source>
</evidence>
<feature type="domain" description="Histidine kinase" evidence="7">
    <location>
        <begin position="157"/>
        <end position="351"/>
    </location>
</feature>
<dbReference type="SUPFAM" id="SSF55785">
    <property type="entry name" value="PYP-like sensor domain (PAS domain)"/>
    <property type="match status" value="1"/>
</dbReference>
<gene>
    <name evidence="9" type="ORF">GCM10023208_27090</name>
</gene>
<keyword evidence="9" id="KW-0808">Transferase</keyword>
<keyword evidence="5" id="KW-0157">Chromophore</keyword>
<dbReference type="SUPFAM" id="SSF55874">
    <property type="entry name" value="ATPase domain of HSP90 chaperone/DNA topoisomerase II/histidine kinase"/>
    <property type="match status" value="1"/>
</dbReference>